<accession>A0A811UK74</accession>
<reference evidence="2" key="1">
    <citation type="submission" date="2020-11" db="EMBL/GenBank/DDBJ databases">
        <authorList>
            <person name="Whitehead M."/>
        </authorList>
    </citation>
    <scope>NUCLEOTIDE SEQUENCE</scope>
    <source>
        <strain evidence="2">EGII</strain>
    </source>
</reference>
<evidence type="ECO:0000256" key="1">
    <source>
        <dbReference type="SAM" id="MobiDB-lite"/>
    </source>
</evidence>
<sequence length="133" mass="15321">MSAGYCIVLAQICGTFLLFRSQKTFIKQRPRAIYADRQQSLTISPILVPFSDNKQIATRTPRHTTYALHRKDQLTRTPTASQMMGPPSKWRQLSNELEAMQMKYNKGVKYNVQTHMPTLRPRTSPKSNRLDGH</sequence>
<dbReference type="EMBL" id="CAJHJT010000012">
    <property type="protein sequence ID" value="CAD6998227.1"/>
    <property type="molecule type" value="Genomic_DNA"/>
</dbReference>
<gene>
    <name evidence="2" type="ORF">CCAP1982_LOCUS6838</name>
</gene>
<organism evidence="2 3">
    <name type="scientific">Ceratitis capitata</name>
    <name type="common">Mediterranean fruit fly</name>
    <name type="synonym">Tephritis capitata</name>
    <dbReference type="NCBI Taxonomy" id="7213"/>
    <lineage>
        <taxon>Eukaryota</taxon>
        <taxon>Metazoa</taxon>
        <taxon>Ecdysozoa</taxon>
        <taxon>Arthropoda</taxon>
        <taxon>Hexapoda</taxon>
        <taxon>Insecta</taxon>
        <taxon>Pterygota</taxon>
        <taxon>Neoptera</taxon>
        <taxon>Endopterygota</taxon>
        <taxon>Diptera</taxon>
        <taxon>Brachycera</taxon>
        <taxon>Muscomorpha</taxon>
        <taxon>Tephritoidea</taxon>
        <taxon>Tephritidae</taxon>
        <taxon>Ceratitis</taxon>
        <taxon>Ceratitis</taxon>
    </lineage>
</organism>
<feature type="region of interest" description="Disordered" evidence="1">
    <location>
        <begin position="69"/>
        <end position="88"/>
    </location>
</feature>
<proteinExistence type="predicted"/>
<name>A0A811UK74_CERCA</name>
<protein>
    <submittedName>
        <fullName evidence="2">(Mediterranean fruit fly) hypothetical protein</fullName>
    </submittedName>
</protein>
<evidence type="ECO:0000313" key="2">
    <source>
        <dbReference type="EMBL" id="CAD6998227.1"/>
    </source>
</evidence>
<dbReference type="AlphaFoldDB" id="A0A811UK74"/>
<keyword evidence="3" id="KW-1185">Reference proteome</keyword>
<comment type="caution">
    <text evidence="2">The sequence shown here is derived from an EMBL/GenBank/DDBJ whole genome shotgun (WGS) entry which is preliminary data.</text>
</comment>
<evidence type="ECO:0000313" key="3">
    <source>
        <dbReference type="Proteomes" id="UP000606786"/>
    </source>
</evidence>
<dbReference type="Proteomes" id="UP000606786">
    <property type="component" value="Unassembled WGS sequence"/>
</dbReference>